<dbReference type="OrthoDB" id="7874278at2"/>
<dbReference type="RefSeq" id="WP_141376175.1">
    <property type="nucleotide sequence ID" value="NZ_BAPL01000012.1"/>
</dbReference>
<feature type="signal peptide" evidence="1">
    <location>
        <begin position="1"/>
        <end position="27"/>
    </location>
</feature>
<dbReference type="PROSITE" id="PS51257">
    <property type="entry name" value="PROKAR_LIPOPROTEIN"/>
    <property type="match status" value="1"/>
</dbReference>
<evidence type="ECO:0000313" key="3">
    <source>
        <dbReference type="Proteomes" id="UP000317730"/>
    </source>
</evidence>
<evidence type="ECO:0000256" key="1">
    <source>
        <dbReference type="SAM" id="SignalP"/>
    </source>
</evidence>
<dbReference type="AlphaFoldDB" id="A0A4Y3TV76"/>
<keyword evidence="1" id="KW-0732">Signal</keyword>
<evidence type="ECO:0008006" key="4">
    <source>
        <dbReference type="Google" id="ProtNLM"/>
    </source>
</evidence>
<gene>
    <name evidence="2" type="ORF">APE01nite_14900</name>
</gene>
<evidence type="ECO:0000313" key="2">
    <source>
        <dbReference type="EMBL" id="GEB85693.1"/>
    </source>
</evidence>
<reference evidence="2 3" key="1">
    <citation type="submission" date="2019-06" db="EMBL/GenBank/DDBJ databases">
        <title>Whole genome shotgun sequence of Acetobacter peroxydans NBRC 13755.</title>
        <authorList>
            <person name="Hosoyama A."/>
            <person name="Uohara A."/>
            <person name="Ohji S."/>
            <person name="Ichikawa N."/>
        </authorList>
    </citation>
    <scope>NUCLEOTIDE SEQUENCE [LARGE SCALE GENOMIC DNA]</scope>
    <source>
        <strain evidence="2 3">NBRC 13755</strain>
    </source>
</reference>
<name>A0A4Y3TV76_9PROT</name>
<feature type="chain" id="PRO_5021482622" description="Lipoprotein" evidence="1">
    <location>
        <begin position="28"/>
        <end position="224"/>
    </location>
</feature>
<organism evidence="2 3">
    <name type="scientific">Acetobacter peroxydans</name>
    <dbReference type="NCBI Taxonomy" id="104098"/>
    <lineage>
        <taxon>Bacteria</taxon>
        <taxon>Pseudomonadati</taxon>
        <taxon>Pseudomonadota</taxon>
        <taxon>Alphaproteobacteria</taxon>
        <taxon>Acetobacterales</taxon>
        <taxon>Acetobacteraceae</taxon>
        <taxon>Acetobacter</taxon>
    </lineage>
</organism>
<comment type="caution">
    <text evidence="2">The sequence shown here is derived from an EMBL/GenBank/DDBJ whole genome shotgun (WGS) entry which is preliminary data.</text>
</comment>
<accession>A0A4Y3TV76</accession>
<proteinExistence type="predicted"/>
<dbReference type="Proteomes" id="UP000317730">
    <property type="component" value="Unassembled WGS sequence"/>
</dbReference>
<keyword evidence="3" id="KW-1185">Reference proteome</keyword>
<protein>
    <recommendedName>
        <fullName evidence="4">Lipoprotein</fullName>
    </recommendedName>
</protein>
<dbReference type="EMBL" id="BJMV01000007">
    <property type="protein sequence ID" value="GEB85693.1"/>
    <property type="molecule type" value="Genomic_DNA"/>
</dbReference>
<sequence length="224" mass="24727">MCDFKLYKKFPIILLFFLLSACTSTHIQSHVESFGAFDTVNYGDKLFIAPYHSSKHQELEQNTWVELAQIEIKNKGYTIVDDAKNATILAIVGLDIDSGKDVSYTYSIPQFGVIGNSASNTSATATTFGNMTTYSANTTYTPQYGIVGYNNGIGHETIFNRTAAFYAFRIMHDGKPKLIYSSRLSSNGSCSLLSTLAPLLIKSLLVDFPLTHSGTVQYKFDSNC</sequence>